<dbReference type="InterPro" id="IPR041667">
    <property type="entry name" value="Cupin_8"/>
</dbReference>
<dbReference type="Proteomes" id="UP000001593">
    <property type="component" value="Unassembled WGS sequence"/>
</dbReference>
<dbReference type="OrthoDB" id="415358at2759"/>
<gene>
    <name evidence="2" type="ORF">NEMVEDRAFT_v1g248390</name>
</gene>
<dbReference type="HOGENOM" id="CLU_016785_9_3_1"/>
<dbReference type="AlphaFoldDB" id="A7T0R8"/>
<dbReference type="SMART" id="SM00558">
    <property type="entry name" value="JmjC"/>
    <property type="match status" value="1"/>
</dbReference>
<feature type="non-terminal residue" evidence="2">
    <location>
        <position position="360"/>
    </location>
</feature>
<feature type="domain" description="JmjC" evidence="1">
    <location>
        <begin position="94"/>
        <end position="257"/>
    </location>
</feature>
<evidence type="ECO:0000313" key="3">
    <source>
        <dbReference type="Proteomes" id="UP000001593"/>
    </source>
</evidence>
<organism evidence="2 3">
    <name type="scientific">Nematostella vectensis</name>
    <name type="common">Starlet sea anemone</name>
    <dbReference type="NCBI Taxonomy" id="45351"/>
    <lineage>
        <taxon>Eukaryota</taxon>
        <taxon>Metazoa</taxon>
        <taxon>Cnidaria</taxon>
        <taxon>Anthozoa</taxon>
        <taxon>Hexacorallia</taxon>
        <taxon>Actiniaria</taxon>
        <taxon>Edwardsiidae</taxon>
        <taxon>Nematostella</taxon>
    </lineage>
</organism>
<accession>A7T0R8</accession>
<dbReference type="KEGG" id="nve:116601119"/>
<sequence>GHLRPFGYQKPPNGPVIEYDYVLRPQEFWEKHVHENLPLVFRHGVAESPAIANWKDEYLKEKYGDLDVLIEGKRENRTHGKTQRMLLGDFIDRYRKDDLYVVTVMPDPMLAEVQVPPAIMCGTFAKFLHETNLWIGSGGTRSVIHYDADHNIHCMMAGRKDFIMIHQKFKQQLKLGKFPQFGSGFSMVNPDEINLDLYPNISDVEWTYATINDGDCIFLPSGYIHQVRSYGRSISATMLFTASVDNTFEADGCENETFEYKPLSEMRVHWTYKKGDKVVPMGYQNVENFRHNIIRQMGEVGVTQLTADLFQRFIDETFELEEDDERKLKRDPVKLFAKYLDKEKKGFVTVEDIKNVPFDN</sequence>
<keyword evidence="3" id="KW-1185">Reference proteome</keyword>
<dbReference type="EMBL" id="DS470047">
    <property type="protein sequence ID" value="EDO30444.1"/>
    <property type="molecule type" value="Genomic_DNA"/>
</dbReference>
<dbReference type="Pfam" id="PF13621">
    <property type="entry name" value="Cupin_8"/>
    <property type="match status" value="1"/>
</dbReference>
<dbReference type="InterPro" id="IPR003347">
    <property type="entry name" value="JmjC_dom"/>
</dbReference>
<dbReference type="OMA" id="DHNIHCM"/>
<dbReference type="SUPFAM" id="SSF51197">
    <property type="entry name" value="Clavaminate synthase-like"/>
    <property type="match status" value="1"/>
</dbReference>
<dbReference type="Gene3D" id="2.60.120.650">
    <property type="entry name" value="Cupin"/>
    <property type="match status" value="1"/>
</dbReference>
<dbReference type="FunFam" id="2.60.120.650:FF:000025">
    <property type="entry name" value="Lysine-specific demethylase 8"/>
    <property type="match status" value="1"/>
</dbReference>
<proteinExistence type="predicted"/>
<protein>
    <recommendedName>
        <fullName evidence="1">JmjC domain-containing protein</fullName>
    </recommendedName>
</protein>
<dbReference type="PANTHER" id="PTHR12461">
    <property type="entry name" value="HYPOXIA-INDUCIBLE FACTOR 1 ALPHA INHIBITOR-RELATED"/>
    <property type="match status" value="1"/>
</dbReference>
<feature type="non-terminal residue" evidence="2">
    <location>
        <position position="1"/>
    </location>
</feature>
<reference evidence="2 3" key="1">
    <citation type="journal article" date="2007" name="Science">
        <title>Sea anemone genome reveals ancestral eumetazoan gene repertoire and genomic organization.</title>
        <authorList>
            <person name="Putnam N.H."/>
            <person name="Srivastava M."/>
            <person name="Hellsten U."/>
            <person name="Dirks B."/>
            <person name="Chapman J."/>
            <person name="Salamov A."/>
            <person name="Terry A."/>
            <person name="Shapiro H."/>
            <person name="Lindquist E."/>
            <person name="Kapitonov V.V."/>
            <person name="Jurka J."/>
            <person name="Genikhovich G."/>
            <person name="Grigoriev I.V."/>
            <person name="Lucas S.M."/>
            <person name="Steele R.E."/>
            <person name="Finnerty J.R."/>
            <person name="Technau U."/>
            <person name="Martindale M.Q."/>
            <person name="Rokhsar D.S."/>
        </authorList>
    </citation>
    <scope>NUCLEOTIDE SEQUENCE [LARGE SCALE GENOMIC DNA]</scope>
    <source>
        <strain evidence="3">CH2 X CH6</strain>
    </source>
</reference>
<evidence type="ECO:0000313" key="2">
    <source>
        <dbReference type="EMBL" id="EDO30444.1"/>
    </source>
</evidence>
<name>A7T0R8_NEMVE</name>
<dbReference type="PROSITE" id="PS51184">
    <property type="entry name" value="JMJC"/>
    <property type="match status" value="1"/>
</dbReference>
<evidence type="ECO:0000259" key="1">
    <source>
        <dbReference type="PROSITE" id="PS51184"/>
    </source>
</evidence>
<dbReference type="PANTHER" id="PTHR12461:SF53">
    <property type="entry name" value="JMJC DOMAIN-CONTAINING PROTEIN"/>
    <property type="match status" value="1"/>
</dbReference>